<dbReference type="AlphaFoldDB" id="A0A328BBJ9"/>
<dbReference type="Pfam" id="PF04237">
    <property type="entry name" value="YjbR"/>
    <property type="match status" value="1"/>
</dbReference>
<gene>
    <name evidence="1" type="ORF">DJ019_18645</name>
</gene>
<dbReference type="RefSeq" id="WP_111277895.1">
    <property type="nucleotide sequence ID" value="NZ_QFYS01000011.1"/>
</dbReference>
<evidence type="ECO:0000313" key="2">
    <source>
        <dbReference type="Proteomes" id="UP000249524"/>
    </source>
</evidence>
<accession>A0A328BBJ9</accession>
<dbReference type="SUPFAM" id="SSF142906">
    <property type="entry name" value="YjbR-like"/>
    <property type="match status" value="1"/>
</dbReference>
<dbReference type="OrthoDB" id="277063at2"/>
<evidence type="ECO:0000313" key="1">
    <source>
        <dbReference type="EMBL" id="RAK62448.1"/>
    </source>
</evidence>
<reference evidence="1 2" key="1">
    <citation type="submission" date="2018-05" db="EMBL/GenBank/DDBJ databases">
        <authorList>
            <person name="Lanie J.A."/>
            <person name="Ng W.-L."/>
            <person name="Kazmierczak K.M."/>
            <person name="Andrzejewski T.M."/>
            <person name="Davidsen T.M."/>
            <person name="Wayne K.J."/>
            <person name="Tettelin H."/>
            <person name="Glass J.I."/>
            <person name="Rusch D."/>
            <person name="Podicherti R."/>
            <person name="Tsui H.-C.T."/>
            <person name="Winkler M.E."/>
        </authorList>
    </citation>
    <scope>NUCLEOTIDE SEQUENCE [LARGE SCALE GENOMIC DNA]</scope>
    <source>
        <strain evidence="1 2">BUT-10</strain>
    </source>
</reference>
<name>A0A328BBJ9_9CAUL</name>
<dbReference type="InterPro" id="IPR038056">
    <property type="entry name" value="YjbR-like_sf"/>
</dbReference>
<dbReference type="GO" id="GO:0003677">
    <property type="term" value="F:DNA binding"/>
    <property type="evidence" value="ECO:0007669"/>
    <property type="project" value="UniProtKB-KW"/>
</dbReference>
<dbReference type="InterPro" id="IPR058532">
    <property type="entry name" value="YjbR/MT2646/Rv2570-like"/>
</dbReference>
<proteinExistence type="predicted"/>
<keyword evidence="1" id="KW-0238">DNA-binding</keyword>
<dbReference type="Gene3D" id="3.90.1150.30">
    <property type="match status" value="1"/>
</dbReference>
<dbReference type="EMBL" id="QFYS01000011">
    <property type="protein sequence ID" value="RAK62448.1"/>
    <property type="molecule type" value="Genomic_DNA"/>
</dbReference>
<keyword evidence="2" id="KW-1185">Reference proteome</keyword>
<sequence length="107" mass="12128">MATLDDLRRLSLALPGAHEVTYKGAPWFNVGRKTFALVWNDRAVLKLDRAHQDLLFEIRPDVFQPCKVATVHWSYVDLAALEDAELETLVREAWTQIVPKKVSRAAG</sequence>
<comment type="caution">
    <text evidence="1">The sequence shown here is derived from an EMBL/GenBank/DDBJ whole genome shotgun (WGS) entry which is preliminary data.</text>
</comment>
<organism evidence="1 2">
    <name type="scientific">Phenylobacterium kunshanense</name>
    <dbReference type="NCBI Taxonomy" id="1445034"/>
    <lineage>
        <taxon>Bacteria</taxon>
        <taxon>Pseudomonadati</taxon>
        <taxon>Pseudomonadota</taxon>
        <taxon>Alphaproteobacteria</taxon>
        <taxon>Caulobacterales</taxon>
        <taxon>Caulobacteraceae</taxon>
        <taxon>Phenylobacterium</taxon>
    </lineage>
</organism>
<dbReference type="Proteomes" id="UP000249524">
    <property type="component" value="Unassembled WGS sequence"/>
</dbReference>
<protein>
    <submittedName>
        <fullName evidence="1">MmcQ/YjbR family DNA-binding protein</fullName>
    </submittedName>
</protein>